<dbReference type="PATRIC" id="fig|271065.3.peg.3013"/>
<dbReference type="PANTHER" id="PTHR33986">
    <property type="entry name" value="OS02G0535700 PROTEIN"/>
    <property type="match status" value="1"/>
</dbReference>
<sequence>MNTQIKTCWVLTLGIPGMDNQSLGLAQALGLEIEQKRICLTWPWRHLPSRFCFAPLRFLGAGSSDFSSPWPDVVIGTGRRTVAVALAIKKASGGKTFNIRIQDPYYAYDKFDVIVTPRHDGLSGPNILNSIGGLHTITPTRLKLAAEHFAPQFADLPRPLVAVMVGGSNKCYRMTAQIGRQLGARLAALSKETGAGILLTTSRRTGAEVEAVLREELSDTPSFIWDGSGENPYLGFLSLADAILVTADSVNMVSEACTTGKPVYVIELDGGSDKFNRFHQIMQSEGYTRPFRGKLENWTYTPLDDVGNAAREIGRRMSLKTYSKT</sequence>
<dbReference type="SUPFAM" id="SSF53756">
    <property type="entry name" value="UDP-Glycosyltransferase/glycogen phosphorylase"/>
    <property type="match status" value="1"/>
</dbReference>
<dbReference type="RefSeq" id="WP_014149364.1">
    <property type="nucleotide sequence ID" value="NC_016112.1"/>
</dbReference>
<protein>
    <recommendedName>
        <fullName evidence="3">Nucleoside-diphosphate sugar epimerase</fullName>
    </recommendedName>
</protein>
<dbReference type="PANTHER" id="PTHR33986:SF15">
    <property type="entry name" value="MITOCHONDRIAL FISSION PROTEIN ELM1"/>
    <property type="match status" value="1"/>
</dbReference>
<proteinExistence type="predicted"/>
<dbReference type="InterPro" id="IPR009367">
    <property type="entry name" value="Elm1-like"/>
</dbReference>
<dbReference type="KEGG" id="mah:MEALZ_2934"/>
<evidence type="ECO:0000313" key="1">
    <source>
        <dbReference type="EMBL" id="CCE24600.1"/>
    </source>
</evidence>
<dbReference type="HOGENOM" id="CLU_048241_0_0_6"/>
<accession>G4T169</accession>
<evidence type="ECO:0000313" key="2">
    <source>
        <dbReference type="Proteomes" id="UP000008315"/>
    </source>
</evidence>
<dbReference type="Pfam" id="PF06258">
    <property type="entry name" value="Mito_fiss_Elm1"/>
    <property type="match status" value="1"/>
</dbReference>
<reference evidence="2" key="1">
    <citation type="journal article" date="2012" name="J. Bacteriol.">
        <title>Genome sequence of the haloalkaliphilic methanotrophic bacterium Methylomicrobium alcaliphilum 20Z.</title>
        <authorList>
            <person name="Vuilleumier S."/>
            <person name="Khmelenina V.N."/>
            <person name="Bringel F."/>
            <person name="Reshetnikov A.S."/>
            <person name="Lajus A."/>
            <person name="Mangenot S."/>
            <person name="Rouy Z."/>
            <person name="Op den Camp H.J."/>
            <person name="Jetten M.S."/>
            <person name="Dispirito A.A."/>
            <person name="Dunfield P."/>
            <person name="Klotz M.G."/>
            <person name="Semrau J.D."/>
            <person name="Stein L.Y."/>
            <person name="Barbe V."/>
            <person name="Medigue C."/>
            <person name="Trotsenko Y.A."/>
            <person name="Kalyuzhnaya M.G."/>
        </authorList>
    </citation>
    <scope>NUCLEOTIDE SEQUENCE [LARGE SCALE GENOMIC DNA]</scope>
    <source>
        <strain evidence="2">DSM 19304 / NCIMB 14124 / VKM B-2133 / 20Z</strain>
    </source>
</reference>
<gene>
    <name evidence="1" type="ordered locus">MEALZ_2934</name>
</gene>
<keyword evidence="2" id="KW-1185">Reference proteome</keyword>
<dbReference type="EMBL" id="FO082060">
    <property type="protein sequence ID" value="CCE24600.1"/>
    <property type="molecule type" value="Genomic_DNA"/>
</dbReference>
<dbReference type="Proteomes" id="UP000008315">
    <property type="component" value="Chromosome"/>
</dbReference>
<evidence type="ECO:0008006" key="3">
    <source>
        <dbReference type="Google" id="ProtNLM"/>
    </source>
</evidence>
<dbReference type="STRING" id="1091494.MEALZ_2934"/>
<organism evidence="1 2">
    <name type="scientific">Methylotuvimicrobium alcaliphilum (strain DSM 19304 / NCIMB 14124 / VKM B-2133 / 20Z)</name>
    <name type="common">Methylomicrobium alcaliphilum</name>
    <dbReference type="NCBI Taxonomy" id="1091494"/>
    <lineage>
        <taxon>Bacteria</taxon>
        <taxon>Pseudomonadati</taxon>
        <taxon>Pseudomonadota</taxon>
        <taxon>Gammaproteobacteria</taxon>
        <taxon>Methylococcales</taxon>
        <taxon>Methylococcaceae</taxon>
        <taxon>Methylotuvimicrobium</taxon>
    </lineage>
</organism>
<dbReference type="AlphaFoldDB" id="G4T169"/>
<name>G4T169_META2</name>